<dbReference type="Gene3D" id="3.30.710.10">
    <property type="entry name" value="Potassium Channel Kv1.1, Chain A"/>
    <property type="match status" value="1"/>
</dbReference>
<dbReference type="InterPro" id="IPR011333">
    <property type="entry name" value="SKP1/BTB/POZ_sf"/>
</dbReference>
<evidence type="ECO:0000313" key="3">
    <source>
        <dbReference type="Proteomes" id="UP001166286"/>
    </source>
</evidence>
<protein>
    <recommendedName>
        <fullName evidence="4">BTB domain-containing protein</fullName>
    </recommendedName>
</protein>
<accession>A0AA39V864</accession>
<evidence type="ECO:0000313" key="2">
    <source>
        <dbReference type="EMBL" id="KAK0511875.1"/>
    </source>
</evidence>
<dbReference type="EMBL" id="JAFEKC020000012">
    <property type="protein sequence ID" value="KAK0511875.1"/>
    <property type="molecule type" value="Genomic_DNA"/>
</dbReference>
<dbReference type="AlphaFoldDB" id="A0AA39V864"/>
<keyword evidence="3" id="KW-1185">Reference proteome</keyword>
<feature type="compositionally biased region" description="Basic residues" evidence="1">
    <location>
        <begin position="1"/>
        <end position="12"/>
    </location>
</feature>
<proteinExistence type="predicted"/>
<name>A0AA39V864_9LECA</name>
<reference evidence="2" key="1">
    <citation type="submission" date="2023-03" db="EMBL/GenBank/DDBJ databases">
        <title>Complete genome of Cladonia borealis.</title>
        <authorList>
            <person name="Park H."/>
        </authorList>
    </citation>
    <scope>NUCLEOTIDE SEQUENCE</scope>
    <source>
        <strain evidence="2">ANT050790</strain>
    </source>
</reference>
<comment type="caution">
    <text evidence="2">The sequence shown here is derived from an EMBL/GenBank/DDBJ whole genome shotgun (WGS) entry which is preliminary data.</text>
</comment>
<evidence type="ECO:0000256" key="1">
    <source>
        <dbReference type="SAM" id="MobiDB-lite"/>
    </source>
</evidence>
<dbReference type="Proteomes" id="UP001166286">
    <property type="component" value="Unassembled WGS sequence"/>
</dbReference>
<feature type="region of interest" description="Disordered" evidence="1">
    <location>
        <begin position="1"/>
        <end position="22"/>
    </location>
</feature>
<gene>
    <name evidence="2" type="ORF">JMJ35_005725</name>
</gene>
<organism evidence="2 3">
    <name type="scientific">Cladonia borealis</name>
    <dbReference type="NCBI Taxonomy" id="184061"/>
    <lineage>
        <taxon>Eukaryota</taxon>
        <taxon>Fungi</taxon>
        <taxon>Dikarya</taxon>
        <taxon>Ascomycota</taxon>
        <taxon>Pezizomycotina</taxon>
        <taxon>Lecanoromycetes</taxon>
        <taxon>OSLEUM clade</taxon>
        <taxon>Lecanoromycetidae</taxon>
        <taxon>Lecanorales</taxon>
        <taxon>Lecanorineae</taxon>
        <taxon>Cladoniaceae</taxon>
        <taxon>Cladonia</taxon>
    </lineage>
</organism>
<sequence>MKRKASKQLSKRSKVEGGSTQVASLVTEIDPGGDLQMDLVDRTNDSDGQLRGLLVSKHTLRLSSPVFRTMLADDSPFHESRDKTINKNGIQVIHFKEDDVALMEIIMNAIHLQNHRVPITLTIAQLEELAIVCDKYDIRCLRPWAEMWSRPYVDERCSSLTRLLFVATVFRLADWFVRLTHDLVLRTTSSSEGELLLDDSSRFREGVPQSTLDRIAERRTEVISQMLELCWQDLRQLRSVRGYCGEPWRLKRERQDCDLINLGIMSLHFPDLSGSPLDAVDLSAKSANGILLSIRELTRRSDITITDDRFTAEHGSCCIGNRLSFHADDIINSVDGIELEALASGLSPQKPAQLSQLSKVLEGFETMSDAPAFEVVMRLTAVPNNTNFWREITAQGQARSDTNFAWCPNIKCTSCPGFEYSLFQHPNDELVIHMALGQHFGNVLHHERDKRRLPARSR</sequence>
<evidence type="ECO:0008006" key="4">
    <source>
        <dbReference type="Google" id="ProtNLM"/>
    </source>
</evidence>